<feature type="domain" description="Alpha-D-phosphohexomutase alpha/beta/alpha" evidence="14">
    <location>
        <begin position="305"/>
        <end position="414"/>
    </location>
</feature>
<keyword evidence="7 10" id="KW-0479">Metal-binding</keyword>
<dbReference type="EC" id="5.4.2.8" evidence="5"/>
<dbReference type="InterPro" id="IPR005844">
    <property type="entry name" value="A-D-PHexomutase_a/b/a-I"/>
</dbReference>
<dbReference type="InterPro" id="IPR005845">
    <property type="entry name" value="A-D-PHexomutase_a/b/a-II"/>
</dbReference>
<organism evidence="15 16">
    <name type="scientific">Vibrio gallaecicus</name>
    <dbReference type="NCBI Taxonomy" id="552386"/>
    <lineage>
        <taxon>Bacteria</taxon>
        <taxon>Pseudomonadati</taxon>
        <taxon>Pseudomonadota</taxon>
        <taxon>Gammaproteobacteria</taxon>
        <taxon>Vibrionales</taxon>
        <taxon>Vibrionaceae</taxon>
        <taxon>Vibrio</taxon>
    </lineage>
</organism>
<comment type="catalytic activity">
    <reaction evidence="1">
        <text>alpha-D-mannose 1-phosphate = D-mannose 6-phosphate</text>
        <dbReference type="Rhea" id="RHEA:11140"/>
        <dbReference type="ChEBI" id="CHEBI:58409"/>
        <dbReference type="ChEBI" id="CHEBI:58735"/>
        <dbReference type="EC" id="5.4.2.8"/>
    </reaction>
</comment>
<proteinExistence type="inferred from homology"/>
<dbReference type="Gene3D" id="3.30.310.50">
    <property type="entry name" value="Alpha-D-phosphohexomutase, C-terminal domain"/>
    <property type="match status" value="1"/>
</dbReference>
<evidence type="ECO:0000259" key="11">
    <source>
        <dbReference type="Pfam" id="PF00408"/>
    </source>
</evidence>
<dbReference type="PANTHER" id="PTHR43771">
    <property type="entry name" value="PHOSPHOMANNOMUTASE"/>
    <property type="match status" value="1"/>
</dbReference>
<comment type="similarity">
    <text evidence="4 10">Belongs to the phosphohexose mutase family.</text>
</comment>
<evidence type="ECO:0000256" key="10">
    <source>
        <dbReference type="RuleBase" id="RU004326"/>
    </source>
</evidence>
<dbReference type="Pfam" id="PF02878">
    <property type="entry name" value="PGM_PMM_I"/>
    <property type="match status" value="1"/>
</dbReference>
<keyword evidence="6" id="KW-0597">Phosphoprotein</keyword>
<evidence type="ECO:0000256" key="7">
    <source>
        <dbReference type="ARBA" id="ARBA00022723"/>
    </source>
</evidence>
<keyword evidence="9 15" id="KW-0413">Isomerase</keyword>
<evidence type="ECO:0000256" key="1">
    <source>
        <dbReference type="ARBA" id="ARBA00000586"/>
    </source>
</evidence>
<comment type="cofactor">
    <cofactor evidence="2">
        <name>Mg(2+)</name>
        <dbReference type="ChEBI" id="CHEBI:18420"/>
    </cofactor>
</comment>
<evidence type="ECO:0000256" key="9">
    <source>
        <dbReference type="ARBA" id="ARBA00023235"/>
    </source>
</evidence>
<evidence type="ECO:0000256" key="4">
    <source>
        <dbReference type="ARBA" id="ARBA00010231"/>
    </source>
</evidence>
<dbReference type="Pfam" id="PF02879">
    <property type="entry name" value="PGM_PMM_II"/>
    <property type="match status" value="1"/>
</dbReference>
<feature type="domain" description="Alpha-D-phosphohexomutase alpha/beta/alpha" evidence="12">
    <location>
        <begin position="68"/>
        <end position="166"/>
    </location>
</feature>
<dbReference type="SUPFAM" id="SSF55957">
    <property type="entry name" value="Phosphoglucomutase, C-terminal domain"/>
    <property type="match status" value="1"/>
</dbReference>
<comment type="pathway">
    <text evidence="3">Nucleotide-sugar biosynthesis; GDP-alpha-D-mannose biosynthesis; alpha-D-mannose 1-phosphate from D-fructose 6-phosphate: step 2/2.</text>
</comment>
<dbReference type="GO" id="GO:0004615">
    <property type="term" value="F:phosphomannomutase activity"/>
    <property type="evidence" value="ECO:0007669"/>
    <property type="project" value="UniProtKB-EC"/>
</dbReference>
<feature type="domain" description="Alpha-D-phosphohexomutase C-terminal" evidence="11">
    <location>
        <begin position="420"/>
        <end position="492"/>
    </location>
</feature>
<dbReference type="Pfam" id="PF02880">
    <property type="entry name" value="PGM_PMM_III"/>
    <property type="match status" value="1"/>
</dbReference>
<evidence type="ECO:0000313" key="15">
    <source>
        <dbReference type="EMBL" id="MFA0570130.1"/>
    </source>
</evidence>
<dbReference type="InterPro" id="IPR016066">
    <property type="entry name" value="A-D-PHexomutase_CS"/>
</dbReference>
<dbReference type="InterPro" id="IPR005841">
    <property type="entry name" value="Alpha-D-phosphohexomutase_SF"/>
</dbReference>
<protein>
    <recommendedName>
        <fullName evidence="5">phosphomannomutase</fullName>
        <ecNumber evidence="5">5.4.2.8</ecNumber>
    </recommendedName>
</protein>
<feature type="domain" description="Alpha-D-phosphohexomutase alpha/beta/alpha" evidence="13">
    <location>
        <begin position="196"/>
        <end position="300"/>
    </location>
</feature>
<evidence type="ECO:0000259" key="14">
    <source>
        <dbReference type="Pfam" id="PF02880"/>
    </source>
</evidence>
<evidence type="ECO:0000313" key="16">
    <source>
        <dbReference type="Proteomes" id="UP001570417"/>
    </source>
</evidence>
<sequence length="497" mass="55543">MKQKFDLSGFKNNDIRGVIGKQVSEELAYLIGKAFAQWLITRNPSLHLQKGTVSNSNRITSVTGNESDSKLSNVVVIGRDNRETSLPYQNALTTGLMEVGIEVIDLGVTGTEEVYFATRHTKALGGIQITASHNPIHYNGMKLVAENAYPISKNSGLEAIKSLVKNMALEPDYQKFLGKNKESKIQRLHSTSFLTEYIEHLLSYIETSKINPLRIVVNPGNGVASHVLDALEKKFIELKIPITFIKINFEPDGQFPNGIPNPLIKSHQTVTQQAVLQYAADLGLAWDGDFDRCFFFDENGRYIEGYYMVGLLTEAFLKKETNATVLHDTRLIWNTIEVAKKFGGNSIQVKAGHALIKEKMREESAVYGGEMSAHHYFKDFGYCDSGMIPWLLIIELISKTQQSLAELTSASINTFPSSGEINCTVENPQQVIENVLARYKNKAVNIDHTDGISLDLGEWRFNLRQSNTEPLIRLNVETRGNKVLLAEKTDEILSLLT</sequence>
<dbReference type="EMBL" id="JBFRUW010000064">
    <property type="protein sequence ID" value="MFA0570130.1"/>
    <property type="molecule type" value="Genomic_DNA"/>
</dbReference>
<evidence type="ECO:0000256" key="6">
    <source>
        <dbReference type="ARBA" id="ARBA00022553"/>
    </source>
</evidence>
<evidence type="ECO:0000256" key="2">
    <source>
        <dbReference type="ARBA" id="ARBA00001946"/>
    </source>
</evidence>
<dbReference type="CDD" id="cd03089">
    <property type="entry name" value="PMM_PGM"/>
    <property type="match status" value="1"/>
</dbReference>
<keyword evidence="16" id="KW-1185">Reference proteome</keyword>
<gene>
    <name evidence="15" type="ORF">AB4566_17795</name>
</gene>
<dbReference type="PRINTS" id="PR00509">
    <property type="entry name" value="PGMPMM"/>
</dbReference>
<dbReference type="Gene3D" id="3.40.120.10">
    <property type="entry name" value="Alpha-D-Glucose-1,6-Bisphosphate, subunit A, domain 3"/>
    <property type="match status" value="3"/>
</dbReference>
<comment type="caution">
    <text evidence="15">The sequence shown here is derived from an EMBL/GenBank/DDBJ whole genome shotgun (WGS) entry which is preliminary data.</text>
</comment>
<evidence type="ECO:0000259" key="13">
    <source>
        <dbReference type="Pfam" id="PF02879"/>
    </source>
</evidence>
<dbReference type="Proteomes" id="UP001570417">
    <property type="component" value="Unassembled WGS sequence"/>
</dbReference>
<dbReference type="PROSITE" id="PS00710">
    <property type="entry name" value="PGM_PMM"/>
    <property type="match status" value="1"/>
</dbReference>
<accession>A0ABV4NF98</accession>
<dbReference type="InterPro" id="IPR036900">
    <property type="entry name" value="A-D-PHexomutase_C_sf"/>
</dbReference>
<name>A0ABV4NF98_9VIBR</name>
<evidence type="ECO:0000256" key="8">
    <source>
        <dbReference type="ARBA" id="ARBA00022842"/>
    </source>
</evidence>
<dbReference type="Pfam" id="PF00408">
    <property type="entry name" value="PGM_PMM_IV"/>
    <property type="match status" value="1"/>
</dbReference>
<evidence type="ECO:0000256" key="5">
    <source>
        <dbReference type="ARBA" id="ARBA00012730"/>
    </source>
</evidence>
<keyword evidence="8 10" id="KW-0460">Magnesium</keyword>
<dbReference type="InterPro" id="IPR005846">
    <property type="entry name" value="A-D-PHexomutase_a/b/a-III"/>
</dbReference>
<dbReference type="InterPro" id="IPR016055">
    <property type="entry name" value="A-D-PHexomutase_a/b/a-I/II/III"/>
</dbReference>
<evidence type="ECO:0000259" key="12">
    <source>
        <dbReference type="Pfam" id="PF02878"/>
    </source>
</evidence>
<evidence type="ECO:0000256" key="3">
    <source>
        <dbReference type="ARBA" id="ARBA00004699"/>
    </source>
</evidence>
<dbReference type="InterPro" id="IPR005843">
    <property type="entry name" value="A-D-PHexomutase_C"/>
</dbReference>
<dbReference type="PANTHER" id="PTHR43771:SF1">
    <property type="entry name" value="PHOSPHOMANNOMUTASE"/>
    <property type="match status" value="1"/>
</dbReference>
<dbReference type="SUPFAM" id="SSF53738">
    <property type="entry name" value="Phosphoglucomutase, first 3 domains"/>
    <property type="match status" value="3"/>
</dbReference>
<reference evidence="15 16" key="1">
    <citation type="journal article" date="2024" name="ISME J.">
        <title>Tailless and filamentous prophages are predominant in marine Vibrio.</title>
        <authorList>
            <person name="Steensen K."/>
            <person name="Seneca J."/>
            <person name="Bartlau N."/>
            <person name="Yu X.A."/>
            <person name="Hussain F.A."/>
            <person name="Polz M.F."/>
        </authorList>
    </citation>
    <scope>NUCLEOTIDE SEQUENCE [LARGE SCALE GENOMIC DNA]</scope>
    <source>
        <strain evidence="15 16">10N.222.51.A1</strain>
    </source>
</reference>